<dbReference type="GO" id="GO:0000774">
    <property type="term" value="F:adenyl-nucleotide exchange factor activity"/>
    <property type="evidence" value="ECO:0007669"/>
    <property type="project" value="TreeGrafter"/>
</dbReference>
<protein>
    <submittedName>
        <fullName evidence="1">3710_t:CDS:1</fullName>
    </submittedName>
</protein>
<dbReference type="SUPFAM" id="SSF48371">
    <property type="entry name" value="ARM repeat"/>
    <property type="match status" value="1"/>
</dbReference>
<dbReference type="InterPro" id="IPR011989">
    <property type="entry name" value="ARM-like"/>
</dbReference>
<dbReference type="Proteomes" id="UP000789706">
    <property type="component" value="Unassembled WGS sequence"/>
</dbReference>
<dbReference type="GO" id="GO:0005783">
    <property type="term" value="C:endoplasmic reticulum"/>
    <property type="evidence" value="ECO:0007669"/>
    <property type="project" value="TreeGrafter"/>
</dbReference>
<accession>A0A9N9C806</accession>
<dbReference type="PANTHER" id="PTHR19316:SF18">
    <property type="entry name" value="HSP70-BINDING PROTEIN 1"/>
    <property type="match status" value="1"/>
</dbReference>
<dbReference type="EMBL" id="CAJVPK010001521">
    <property type="protein sequence ID" value="CAG8589719.1"/>
    <property type="molecule type" value="Genomic_DNA"/>
</dbReference>
<feature type="non-terminal residue" evidence="1">
    <location>
        <position position="294"/>
    </location>
</feature>
<dbReference type="PANTHER" id="PTHR19316">
    <property type="entry name" value="PROTEIN FOLDING REGULATOR"/>
    <property type="match status" value="1"/>
</dbReference>
<dbReference type="InterPro" id="IPR016024">
    <property type="entry name" value="ARM-type_fold"/>
</dbReference>
<evidence type="ECO:0000313" key="1">
    <source>
        <dbReference type="EMBL" id="CAG8589719.1"/>
    </source>
</evidence>
<sequence length="294" mass="33397">SVSTTEICDNGGNCYPKVFEATEEFKEIFEGQEVPRGKKYAKLLDSDDSRSSSEVVLFEDDEDEDEEIFSNILSILDGLEELVHELDFGIKLSKGEGLKSIISLLDHGSNEIKKKAALVIGAAMQLAMKIVNDNDGLSLLAILYGNLKDNEFRTKCALFITDFIDPNMVDKSGEADDVLDQQQQGNSLLFSFSDVIGSWCELFQFTLLDRIDNVDEEEEDDIISQISSQELDFDSKEKILRGISMIRKHYPLQCPAQDKFKIWLLEQADLVKDEDYLEDYDHLISQVKNQYNNF</sequence>
<evidence type="ECO:0000313" key="2">
    <source>
        <dbReference type="Proteomes" id="UP000789706"/>
    </source>
</evidence>
<comment type="caution">
    <text evidence="1">The sequence shown here is derived from an EMBL/GenBank/DDBJ whole genome shotgun (WGS) entry which is preliminary data.</text>
</comment>
<dbReference type="Gene3D" id="1.25.10.10">
    <property type="entry name" value="Leucine-rich Repeat Variant"/>
    <property type="match status" value="2"/>
</dbReference>
<reference evidence="1" key="1">
    <citation type="submission" date="2021-06" db="EMBL/GenBank/DDBJ databases">
        <authorList>
            <person name="Kallberg Y."/>
            <person name="Tangrot J."/>
            <person name="Rosling A."/>
        </authorList>
    </citation>
    <scope>NUCLEOTIDE SEQUENCE</scope>
    <source>
        <strain evidence="1">AZ414A</strain>
    </source>
</reference>
<dbReference type="OrthoDB" id="448649at2759"/>
<dbReference type="AlphaFoldDB" id="A0A9N9C806"/>
<organism evidence="1 2">
    <name type="scientific">Diversispora eburnea</name>
    <dbReference type="NCBI Taxonomy" id="1213867"/>
    <lineage>
        <taxon>Eukaryota</taxon>
        <taxon>Fungi</taxon>
        <taxon>Fungi incertae sedis</taxon>
        <taxon>Mucoromycota</taxon>
        <taxon>Glomeromycotina</taxon>
        <taxon>Glomeromycetes</taxon>
        <taxon>Diversisporales</taxon>
        <taxon>Diversisporaceae</taxon>
        <taxon>Diversispora</taxon>
    </lineage>
</organism>
<dbReference type="InterPro" id="IPR050693">
    <property type="entry name" value="Hsp70_NEF-Inhibitors"/>
</dbReference>
<name>A0A9N9C806_9GLOM</name>
<proteinExistence type="predicted"/>
<gene>
    <name evidence="1" type="ORF">DEBURN_LOCUS8994</name>
</gene>
<keyword evidence="2" id="KW-1185">Reference proteome</keyword>